<dbReference type="PANTHER" id="PTHR32432:SF3">
    <property type="entry name" value="ETHANOLAMINE UTILIZATION PROTEIN EUTJ"/>
    <property type="match status" value="1"/>
</dbReference>
<evidence type="ECO:0000313" key="1">
    <source>
        <dbReference type="EMBL" id="OGY88881.1"/>
    </source>
</evidence>
<dbReference type="Gene3D" id="3.30.1490.300">
    <property type="match status" value="1"/>
</dbReference>
<dbReference type="Proteomes" id="UP000178849">
    <property type="component" value="Unassembled WGS sequence"/>
</dbReference>
<dbReference type="STRING" id="1798550.A2927_01985"/>
<organism evidence="1 2">
    <name type="scientific">Candidatus Komeilibacteria bacterium RIFCSPLOWO2_01_FULL_45_10</name>
    <dbReference type="NCBI Taxonomy" id="1798550"/>
    <lineage>
        <taxon>Bacteria</taxon>
        <taxon>Candidatus Komeiliibacteriota</taxon>
    </lineage>
</organism>
<proteinExistence type="predicted"/>
<accession>A0A1G2BI68</accession>
<sequence>MFLKFVQNIFGLDISERNLRLTQLKKSGNKILLVSYNEIKVPAGVFKDNQIVKKDEIIQLIRKLISEVKGSKIYTKYVAVCLPEPKTFVKVIDLTYPKTKDVVTEIIEEAKKHIPYPLEKTYLDWQYVDEKSKDRIMIGVCPKEIVANYQDTLIKAGLFPIALEIEATAIARSLFPLNKKRPEPVMVLDLGASRTGLFIYQENYIPFSLSLNISSNDLTNWVKDKLQLTLEQAEAAKRKIGLHEDKAQGGLKRVLSEPLSKLAEQMREAKYFYYEHFPFQKEIKTVYLTGGGANLADLTQFLAAKTDVAATLANPRLNLTAGKIDLPAEAAQSYATAIGLALRVYQEK</sequence>
<dbReference type="AlphaFoldDB" id="A0A1G2BI68"/>
<evidence type="ECO:0008006" key="3">
    <source>
        <dbReference type="Google" id="ProtNLM"/>
    </source>
</evidence>
<reference evidence="1 2" key="1">
    <citation type="journal article" date="2016" name="Nat. Commun.">
        <title>Thousands of microbial genomes shed light on interconnected biogeochemical processes in an aquifer system.</title>
        <authorList>
            <person name="Anantharaman K."/>
            <person name="Brown C.T."/>
            <person name="Hug L.A."/>
            <person name="Sharon I."/>
            <person name="Castelle C.J."/>
            <person name="Probst A.J."/>
            <person name="Thomas B.C."/>
            <person name="Singh A."/>
            <person name="Wilkins M.J."/>
            <person name="Karaoz U."/>
            <person name="Brodie E.L."/>
            <person name="Williams K.H."/>
            <person name="Hubbard S.S."/>
            <person name="Banfield J.F."/>
        </authorList>
    </citation>
    <scope>NUCLEOTIDE SEQUENCE [LARGE SCALE GENOMIC DNA]</scope>
</reference>
<dbReference type="InterPro" id="IPR005883">
    <property type="entry name" value="PilM"/>
</dbReference>
<dbReference type="EMBL" id="MHKL01000035">
    <property type="protein sequence ID" value="OGY88881.1"/>
    <property type="molecule type" value="Genomic_DNA"/>
</dbReference>
<gene>
    <name evidence="1" type="ORF">A2927_01985</name>
</gene>
<dbReference type="SUPFAM" id="SSF53067">
    <property type="entry name" value="Actin-like ATPase domain"/>
    <property type="match status" value="2"/>
</dbReference>
<comment type="caution">
    <text evidence="1">The sequence shown here is derived from an EMBL/GenBank/DDBJ whole genome shotgun (WGS) entry which is preliminary data.</text>
</comment>
<evidence type="ECO:0000313" key="2">
    <source>
        <dbReference type="Proteomes" id="UP000178849"/>
    </source>
</evidence>
<dbReference type="Gene3D" id="3.30.420.40">
    <property type="match status" value="2"/>
</dbReference>
<dbReference type="PIRSF" id="PIRSF019169">
    <property type="entry name" value="PilM"/>
    <property type="match status" value="1"/>
</dbReference>
<dbReference type="InterPro" id="IPR043129">
    <property type="entry name" value="ATPase_NBD"/>
</dbReference>
<protein>
    <recommendedName>
        <fullName evidence="3">SHS2 domain-containing protein</fullName>
    </recommendedName>
</protein>
<dbReference type="Pfam" id="PF11104">
    <property type="entry name" value="PilM_2"/>
    <property type="match status" value="1"/>
</dbReference>
<dbReference type="PANTHER" id="PTHR32432">
    <property type="entry name" value="CELL DIVISION PROTEIN FTSA-RELATED"/>
    <property type="match status" value="1"/>
</dbReference>
<dbReference type="CDD" id="cd24049">
    <property type="entry name" value="ASKHA_NBD_PilM"/>
    <property type="match status" value="1"/>
</dbReference>
<dbReference type="NCBIfam" id="TIGR01175">
    <property type="entry name" value="pilM"/>
    <property type="match status" value="1"/>
</dbReference>
<dbReference type="InterPro" id="IPR050696">
    <property type="entry name" value="FtsA/MreB"/>
</dbReference>
<name>A0A1G2BI68_9BACT</name>